<dbReference type="Pfam" id="PF03917">
    <property type="entry name" value="GSH_synth_ATP"/>
    <property type="match status" value="1"/>
</dbReference>
<keyword evidence="1" id="KW-1185">Reference proteome</keyword>
<dbReference type="WBParaSite" id="Gr19_v10_g14152.t1">
    <property type="protein sequence ID" value="Gr19_v10_g14152.t1"/>
    <property type="gene ID" value="Gr19_v10_g14152"/>
</dbReference>
<dbReference type="InterPro" id="IPR005615">
    <property type="entry name" value="Glutathione_synthase"/>
</dbReference>
<accession>A0A914H6J0</accession>
<proteinExistence type="predicted"/>
<dbReference type="Proteomes" id="UP000887572">
    <property type="component" value="Unplaced"/>
</dbReference>
<dbReference type="Gene3D" id="3.30.1490.80">
    <property type="match status" value="1"/>
</dbReference>
<evidence type="ECO:0000313" key="2">
    <source>
        <dbReference type="WBParaSite" id="Gr19_v10_g14152.t1"/>
    </source>
</evidence>
<reference evidence="2" key="1">
    <citation type="submission" date="2022-11" db="UniProtKB">
        <authorList>
            <consortium name="WormBaseParasite"/>
        </authorList>
    </citation>
    <scope>IDENTIFICATION</scope>
</reference>
<sequence length="124" mass="14084">MTKSRATSDCFAKQQLLLAGDLRVYHDELWRPSKTLLTNAFVFGSPPTQIKSSNQNLPVNVVTKSDDIQALVDDAIDWAHNICYIMRTPEQLDRSDKAQFTPFALFPSPIPRKFYEQALAVQKL</sequence>
<dbReference type="SUPFAM" id="SSF56059">
    <property type="entry name" value="Glutathione synthetase ATP-binding domain-like"/>
    <property type="match status" value="1"/>
</dbReference>
<dbReference type="AlphaFoldDB" id="A0A914H6J0"/>
<dbReference type="GO" id="GO:0004363">
    <property type="term" value="F:glutathione synthase activity"/>
    <property type="evidence" value="ECO:0007669"/>
    <property type="project" value="InterPro"/>
</dbReference>
<evidence type="ECO:0000313" key="1">
    <source>
        <dbReference type="Proteomes" id="UP000887572"/>
    </source>
</evidence>
<name>A0A914H6J0_GLORO</name>
<dbReference type="InterPro" id="IPR014049">
    <property type="entry name" value="Glutathione_synthase_N_euk"/>
</dbReference>
<dbReference type="GO" id="GO:0005524">
    <property type="term" value="F:ATP binding"/>
    <property type="evidence" value="ECO:0007669"/>
    <property type="project" value="InterPro"/>
</dbReference>
<protein>
    <submittedName>
        <fullName evidence="2">Uncharacterized protein</fullName>
    </submittedName>
</protein>
<organism evidence="1 2">
    <name type="scientific">Globodera rostochiensis</name>
    <name type="common">Golden nematode worm</name>
    <name type="synonym">Heterodera rostochiensis</name>
    <dbReference type="NCBI Taxonomy" id="31243"/>
    <lineage>
        <taxon>Eukaryota</taxon>
        <taxon>Metazoa</taxon>
        <taxon>Ecdysozoa</taxon>
        <taxon>Nematoda</taxon>
        <taxon>Chromadorea</taxon>
        <taxon>Rhabditida</taxon>
        <taxon>Tylenchina</taxon>
        <taxon>Tylenchomorpha</taxon>
        <taxon>Tylenchoidea</taxon>
        <taxon>Heteroderidae</taxon>
        <taxon>Heteroderinae</taxon>
        <taxon>Globodera</taxon>
    </lineage>
</organism>